<dbReference type="AlphaFoldDB" id="A0A315EG16"/>
<dbReference type="EMBL" id="NESN01000001">
    <property type="protein sequence ID" value="PUE55768.1"/>
    <property type="molecule type" value="Genomic_DNA"/>
</dbReference>
<keyword evidence="3" id="KW-1185">Reference proteome</keyword>
<reference evidence="2 3" key="1">
    <citation type="submission" date="2017-04" db="EMBL/GenBank/DDBJ databases">
        <title>Unexpected and diverse lifestyles within the genus Limnohabitans.</title>
        <authorList>
            <person name="Kasalicky V."/>
            <person name="Mehrshad M."/>
            <person name="Andrei S.-A."/>
            <person name="Salcher M."/>
            <person name="Kratochvilova H."/>
            <person name="Simek K."/>
            <person name="Ghai R."/>
        </authorList>
    </citation>
    <scope>NUCLEOTIDE SEQUENCE [LARGE SCALE GENOMIC DNA]</scope>
    <source>
        <strain evidence="2 3">II-B4</strain>
    </source>
</reference>
<evidence type="ECO:0000313" key="3">
    <source>
        <dbReference type="Proteomes" id="UP000250790"/>
    </source>
</evidence>
<protein>
    <submittedName>
        <fullName evidence="2">RNA polymerase subunit sigma</fullName>
    </submittedName>
</protein>
<evidence type="ECO:0000259" key="1">
    <source>
        <dbReference type="Pfam" id="PF19889"/>
    </source>
</evidence>
<gene>
    <name evidence="2" type="ORF">B9Z37_04310</name>
</gene>
<comment type="caution">
    <text evidence="2">The sequence shown here is derived from an EMBL/GenBank/DDBJ whole genome shotgun (WGS) entry which is preliminary data.</text>
</comment>
<dbReference type="Pfam" id="PF19889">
    <property type="entry name" value="DUF6362"/>
    <property type="match status" value="1"/>
</dbReference>
<evidence type="ECO:0000313" key="2">
    <source>
        <dbReference type="EMBL" id="PUE55768.1"/>
    </source>
</evidence>
<dbReference type="InterPro" id="IPR045942">
    <property type="entry name" value="DUF6362"/>
</dbReference>
<name>A0A315EG16_9BURK</name>
<sequence length="131" mass="15714">MVEVWTVETVADRFVDAARTARRLPRVMVQGYASTWPIVILPSDAYPDPHKVYRLPPPSPQDVERMLEVMRWVQLLELDERHLVWMRAKRFDWVEISKRFACDRTTAWRRWKRDMQVVADLLNRQAQPLKK</sequence>
<dbReference type="RefSeq" id="WP_108311758.1">
    <property type="nucleotide sequence ID" value="NZ_NESN01000001.1"/>
</dbReference>
<dbReference type="OrthoDB" id="5803293at2"/>
<organism evidence="2 3">
    <name type="scientific">Limnohabitans parvus II-B4</name>
    <dbReference type="NCBI Taxonomy" id="1293052"/>
    <lineage>
        <taxon>Bacteria</taxon>
        <taxon>Pseudomonadati</taxon>
        <taxon>Pseudomonadota</taxon>
        <taxon>Betaproteobacteria</taxon>
        <taxon>Burkholderiales</taxon>
        <taxon>Comamonadaceae</taxon>
        <taxon>Limnohabitans</taxon>
    </lineage>
</organism>
<accession>A0A315EG16</accession>
<feature type="domain" description="DUF6362" evidence="1">
    <location>
        <begin position="22"/>
        <end position="118"/>
    </location>
</feature>
<dbReference type="Proteomes" id="UP000250790">
    <property type="component" value="Unassembled WGS sequence"/>
</dbReference>
<proteinExistence type="predicted"/>